<accession>A0A447GKY9</accession>
<evidence type="ECO:0000256" key="4">
    <source>
        <dbReference type="ARBA" id="ARBA00023136"/>
    </source>
</evidence>
<feature type="transmembrane region" description="Helical" evidence="6">
    <location>
        <begin position="106"/>
        <end position="126"/>
    </location>
</feature>
<evidence type="ECO:0000256" key="6">
    <source>
        <dbReference type="SAM" id="Phobius"/>
    </source>
</evidence>
<evidence type="ECO:0000256" key="2">
    <source>
        <dbReference type="ARBA" id="ARBA00022692"/>
    </source>
</evidence>
<evidence type="ECO:0000259" key="7">
    <source>
        <dbReference type="Pfam" id="PF05154"/>
    </source>
</evidence>
<keyword evidence="9" id="KW-1185">Reference proteome</keyword>
<evidence type="ECO:0000256" key="3">
    <source>
        <dbReference type="ARBA" id="ARBA00022989"/>
    </source>
</evidence>
<reference evidence="9" key="1">
    <citation type="submission" date="2018-02" db="EMBL/GenBank/DDBJ databases">
        <authorList>
            <person name="Seth-Smith MB H."/>
            <person name="Seth-Smith H."/>
        </authorList>
    </citation>
    <scope>NUCLEOTIDE SEQUENCE [LARGE SCALE GENOMIC DNA]</scope>
</reference>
<dbReference type="KEGG" id="mbai:MB901379_04722"/>
<keyword evidence="2 6" id="KW-0812">Transmembrane</keyword>
<name>A0A447GKY9_9MYCO</name>
<dbReference type="GO" id="GO:0016020">
    <property type="term" value="C:membrane"/>
    <property type="evidence" value="ECO:0007669"/>
    <property type="project" value="UniProtKB-SubCell"/>
</dbReference>
<feature type="domain" description="TM2" evidence="7">
    <location>
        <begin position="76"/>
        <end position="125"/>
    </location>
</feature>
<gene>
    <name evidence="8" type="ORF">MB901379_04722</name>
</gene>
<organism evidence="8 9">
    <name type="scientific">Mycobacterium basiliense</name>
    <dbReference type="NCBI Taxonomy" id="2094119"/>
    <lineage>
        <taxon>Bacteria</taxon>
        <taxon>Bacillati</taxon>
        <taxon>Actinomycetota</taxon>
        <taxon>Actinomycetes</taxon>
        <taxon>Mycobacteriales</taxon>
        <taxon>Mycobacteriaceae</taxon>
        <taxon>Mycobacterium</taxon>
    </lineage>
</organism>
<dbReference type="AlphaFoldDB" id="A0A447GKY9"/>
<dbReference type="EMBL" id="LR130759">
    <property type="protein sequence ID" value="VDM91108.1"/>
    <property type="molecule type" value="Genomic_DNA"/>
</dbReference>
<sequence length="157" mass="16490">MATPNPSGDRSGQPPWGGQPPGYPPRQPPQIPPPWGYPHQPHPGYPSPPGYPPAGFSLDPQAPFGRDPKSGAPLSDKSAVTAGCLQLFFGFLGIGRFYIGSNSIGAAQLCVGLFGMVFTLFCLIGVPVLLGALIWGIVDAVLMFTGGVADEYGRKLR</sequence>
<keyword evidence="4 6" id="KW-0472">Membrane</keyword>
<evidence type="ECO:0000256" key="1">
    <source>
        <dbReference type="ARBA" id="ARBA00004141"/>
    </source>
</evidence>
<keyword evidence="3 6" id="KW-1133">Transmembrane helix</keyword>
<dbReference type="Proteomes" id="UP000269998">
    <property type="component" value="Chromosome"/>
</dbReference>
<protein>
    <submittedName>
        <fullName evidence="8">TM2 domain protein</fullName>
    </submittedName>
</protein>
<evidence type="ECO:0000313" key="8">
    <source>
        <dbReference type="EMBL" id="VDM91108.1"/>
    </source>
</evidence>
<dbReference type="Pfam" id="PF05154">
    <property type="entry name" value="TM2"/>
    <property type="match status" value="1"/>
</dbReference>
<proteinExistence type="predicted"/>
<evidence type="ECO:0000313" key="9">
    <source>
        <dbReference type="Proteomes" id="UP000269998"/>
    </source>
</evidence>
<dbReference type="RefSeq" id="WP_158018683.1">
    <property type="nucleotide sequence ID" value="NZ_CBCSKE010000026.1"/>
</dbReference>
<feature type="region of interest" description="Disordered" evidence="5">
    <location>
        <begin position="1"/>
        <end position="75"/>
    </location>
</feature>
<dbReference type="InterPro" id="IPR007829">
    <property type="entry name" value="TM2"/>
</dbReference>
<feature type="compositionally biased region" description="Pro residues" evidence="5">
    <location>
        <begin position="17"/>
        <end position="52"/>
    </location>
</feature>
<comment type="subcellular location">
    <subcellularLocation>
        <location evidence="1">Membrane</location>
        <topology evidence="1">Multi-pass membrane protein</topology>
    </subcellularLocation>
</comment>
<feature type="transmembrane region" description="Helical" evidence="6">
    <location>
        <begin position="79"/>
        <end position="99"/>
    </location>
</feature>
<dbReference type="OrthoDB" id="2004788at2"/>
<evidence type="ECO:0000256" key="5">
    <source>
        <dbReference type="SAM" id="MobiDB-lite"/>
    </source>
</evidence>